<dbReference type="AlphaFoldDB" id="A0A7L5C052"/>
<keyword evidence="2" id="KW-0677">Repeat</keyword>
<protein>
    <submittedName>
        <fullName evidence="5">Peptidase</fullName>
    </submittedName>
</protein>
<dbReference type="Proteomes" id="UP000503336">
    <property type="component" value="Chromosome"/>
</dbReference>
<evidence type="ECO:0000256" key="4">
    <source>
        <dbReference type="PROSITE-ProRule" id="PRU00504"/>
    </source>
</evidence>
<evidence type="ECO:0000256" key="1">
    <source>
        <dbReference type="ARBA" id="ARBA00022729"/>
    </source>
</evidence>
<accession>A0A7L5C052</accession>
<evidence type="ECO:0000256" key="2">
    <source>
        <dbReference type="ARBA" id="ARBA00022737"/>
    </source>
</evidence>
<evidence type="ECO:0000313" key="5">
    <source>
        <dbReference type="EMBL" id="QIE56753.1"/>
    </source>
</evidence>
<dbReference type="KEGG" id="hdh:G5B40_15720"/>
<feature type="repeat" description="NHL" evidence="4">
    <location>
        <begin position="119"/>
        <end position="162"/>
    </location>
</feature>
<dbReference type="RefSeq" id="WP_165100451.1">
    <property type="nucleotide sequence ID" value="NZ_CP049056.1"/>
</dbReference>
<dbReference type="InterPro" id="IPR001258">
    <property type="entry name" value="NHL_repeat"/>
</dbReference>
<dbReference type="InterPro" id="IPR011042">
    <property type="entry name" value="6-blade_b-propeller_TolB-like"/>
</dbReference>
<keyword evidence="6" id="KW-1185">Reference proteome</keyword>
<proteinExistence type="predicted"/>
<reference evidence="5 6" key="1">
    <citation type="submission" date="2020-02" db="EMBL/GenBank/DDBJ databases">
        <title>complete genome sequence of Rhodobacteraceae bacterium.</title>
        <authorList>
            <person name="Park J."/>
            <person name="Kim Y.-S."/>
            <person name="Kim K.-H."/>
        </authorList>
    </citation>
    <scope>NUCLEOTIDE SEQUENCE [LARGE SCALE GENOMIC DNA]</scope>
    <source>
        <strain evidence="5 6">RR4-56</strain>
    </source>
</reference>
<dbReference type="PROSITE" id="PS51125">
    <property type="entry name" value="NHL"/>
    <property type="match status" value="2"/>
</dbReference>
<gene>
    <name evidence="5" type="ORF">G5B40_15720</name>
</gene>
<sequence length="289" mass="31083">MNAQASLDKGLERSLTVALGDRRYRVERPFFANEGPGAVSDVAICADGTTLALIRTDPLVGPVGPAVFELNADGGIQASWGDDLILDAHMVAAAPDGRVFVVDRDAHEIVICKDRRRVGGIGTRHGPLQPFNHPTSVAFAPDGDIYVSDGYANHRVHRFAPDGRLIGSWGEAGDGPGAFMNPHSVWVRTDGNVVVVDRENDRLQLFTPDGELLDIWTGFVKPLDVWGDAEDNLYVTDFIPSLTMLSADGVRIGRCRPVLNGAHGITGDAEGNLFLAEPSPSRISKLARL</sequence>
<dbReference type="Pfam" id="PF01436">
    <property type="entry name" value="NHL"/>
    <property type="match status" value="1"/>
</dbReference>
<dbReference type="SUPFAM" id="SSF101898">
    <property type="entry name" value="NHL repeat"/>
    <property type="match status" value="1"/>
</dbReference>
<organism evidence="5 6">
    <name type="scientific">Pikeienuella piscinae</name>
    <dbReference type="NCBI Taxonomy" id="2748098"/>
    <lineage>
        <taxon>Bacteria</taxon>
        <taxon>Pseudomonadati</taxon>
        <taxon>Pseudomonadota</taxon>
        <taxon>Alphaproteobacteria</taxon>
        <taxon>Rhodobacterales</taxon>
        <taxon>Paracoccaceae</taxon>
        <taxon>Pikeienuella</taxon>
    </lineage>
</organism>
<keyword evidence="3" id="KW-0325">Glycoprotein</keyword>
<evidence type="ECO:0000313" key="6">
    <source>
        <dbReference type="Proteomes" id="UP000503336"/>
    </source>
</evidence>
<dbReference type="EMBL" id="CP049056">
    <property type="protein sequence ID" value="QIE56753.1"/>
    <property type="molecule type" value="Genomic_DNA"/>
</dbReference>
<evidence type="ECO:0000256" key="3">
    <source>
        <dbReference type="ARBA" id="ARBA00023180"/>
    </source>
</evidence>
<keyword evidence="1" id="KW-0732">Signal</keyword>
<name>A0A7L5C052_9RHOB</name>
<feature type="repeat" description="NHL" evidence="4">
    <location>
        <begin position="170"/>
        <end position="209"/>
    </location>
</feature>
<dbReference type="PANTHER" id="PTHR10680:SF38">
    <property type="entry name" value="BLL1368 PROTEIN"/>
    <property type="match status" value="1"/>
</dbReference>
<dbReference type="Gene3D" id="2.120.10.30">
    <property type="entry name" value="TolB, C-terminal domain"/>
    <property type="match status" value="1"/>
</dbReference>
<dbReference type="PANTHER" id="PTHR10680">
    <property type="entry name" value="PEPTIDYL-GLYCINE ALPHA-AMIDATING MONOOXYGENASE"/>
    <property type="match status" value="1"/>
</dbReference>